<feature type="compositionally biased region" description="Gly residues" evidence="2">
    <location>
        <begin position="419"/>
        <end position="429"/>
    </location>
</feature>
<feature type="region of interest" description="Disordered" evidence="2">
    <location>
        <begin position="534"/>
        <end position="565"/>
    </location>
</feature>
<evidence type="ECO:0008006" key="5">
    <source>
        <dbReference type="Google" id="ProtNLM"/>
    </source>
</evidence>
<feature type="region of interest" description="Disordered" evidence="2">
    <location>
        <begin position="215"/>
        <end position="234"/>
    </location>
</feature>
<evidence type="ECO:0000256" key="2">
    <source>
        <dbReference type="SAM" id="MobiDB-lite"/>
    </source>
</evidence>
<comment type="cofactor">
    <cofactor evidence="1">
        <name>Zn(2+)</name>
        <dbReference type="ChEBI" id="CHEBI:29105"/>
    </cofactor>
</comment>
<dbReference type="AlphaFoldDB" id="A0AAE1NUA0"/>
<proteinExistence type="predicted"/>
<dbReference type="EMBL" id="JAWZYT010004118">
    <property type="protein sequence ID" value="KAK4295246.1"/>
    <property type="molecule type" value="Genomic_DNA"/>
</dbReference>
<reference evidence="3" key="1">
    <citation type="submission" date="2023-11" db="EMBL/GenBank/DDBJ databases">
        <title>Genome assemblies of two species of porcelain crab, Petrolisthes cinctipes and Petrolisthes manimaculis (Anomura: Porcellanidae).</title>
        <authorList>
            <person name="Angst P."/>
        </authorList>
    </citation>
    <scope>NUCLEOTIDE SEQUENCE</scope>
    <source>
        <strain evidence="3">PB745_02</strain>
        <tissue evidence="3">Gill</tissue>
    </source>
</reference>
<feature type="compositionally biased region" description="Basic residues" evidence="2">
    <location>
        <begin position="446"/>
        <end position="475"/>
    </location>
</feature>
<protein>
    <recommendedName>
        <fullName evidence="5">Peptidase M14 carboxypeptidase A domain-containing protein</fullName>
    </recommendedName>
</protein>
<evidence type="ECO:0000313" key="4">
    <source>
        <dbReference type="Proteomes" id="UP001292094"/>
    </source>
</evidence>
<dbReference type="Proteomes" id="UP001292094">
    <property type="component" value="Unassembled WGS sequence"/>
</dbReference>
<accession>A0AAE1NUA0</accession>
<feature type="compositionally biased region" description="Gly residues" evidence="2">
    <location>
        <begin position="503"/>
        <end position="514"/>
    </location>
</feature>
<gene>
    <name evidence="3" type="ORF">Pmani_032174</name>
</gene>
<keyword evidence="4" id="KW-1185">Reference proteome</keyword>
<dbReference type="SUPFAM" id="SSF53187">
    <property type="entry name" value="Zn-dependent exopeptidases"/>
    <property type="match status" value="1"/>
</dbReference>
<dbReference type="Gene3D" id="3.40.630.10">
    <property type="entry name" value="Zn peptidases"/>
    <property type="match status" value="1"/>
</dbReference>
<comment type="caution">
    <text evidence="3">The sequence shown here is derived from an EMBL/GenBank/DDBJ whole genome shotgun (WGS) entry which is preliminary data.</text>
</comment>
<dbReference type="PANTHER" id="PTHR12756:SF9">
    <property type="entry name" value="CYTOSOLIC CARBOXYPEPTIDASE 6"/>
    <property type="match status" value="1"/>
</dbReference>
<evidence type="ECO:0000313" key="3">
    <source>
        <dbReference type="EMBL" id="KAK4295246.1"/>
    </source>
</evidence>
<feature type="compositionally biased region" description="Low complexity" evidence="2">
    <location>
        <begin position="248"/>
        <end position="269"/>
    </location>
</feature>
<name>A0AAE1NUA0_9EUCA</name>
<organism evidence="3 4">
    <name type="scientific">Petrolisthes manimaculis</name>
    <dbReference type="NCBI Taxonomy" id="1843537"/>
    <lineage>
        <taxon>Eukaryota</taxon>
        <taxon>Metazoa</taxon>
        <taxon>Ecdysozoa</taxon>
        <taxon>Arthropoda</taxon>
        <taxon>Crustacea</taxon>
        <taxon>Multicrustacea</taxon>
        <taxon>Malacostraca</taxon>
        <taxon>Eumalacostraca</taxon>
        <taxon>Eucarida</taxon>
        <taxon>Decapoda</taxon>
        <taxon>Pleocyemata</taxon>
        <taxon>Anomura</taxon>
        <taxon>Galatheoidea</taxon>
        <taxon>Porcellanidae</taxon>
        <taxon>Petrolisthes</taxon>
    </lineage>
</organism>
<feature type="region of interest" description="Disordered" evidence="2">
    <location>
        <begin position="246"/>
        <end position="518"/>
    </location>
</feature>
<feature type="compositionally biased region" description="Acidic residues" evidence="2">
    <location>
        <begin position="297"/>
        <end position="314"/>
    </location>
</feature>
<dbReference type="InterPro" id="IPR050821">
    <property type="entry name" value="Cytosolic_carboxypeptidase"/>
</dbReference>
<sequence>MKVRWCDLDLVLDLHSHTSLLGTFIYGNSYDDVYRHERHIVFPKMVSHACEDYCHYNTIYNRDPSKANTARRWLCGQLRDSTNVYTVQTSIYAYRSHKGHLVPYTEDIYQTIENRSSLGVNRIFPGTLSHHHQIPHSFPLPIYKKSNSLFQYTSSRLTSTFQCLHPVHYYIPDPDLFTAMGESWVDLRTGRNLVRAVLDYYQFLGQVPYSVPSAQPLHDLPRGRGPASPPLNTRASRNQLFQQPPHLQTRGGAQQQQQQQQGRTGRVRWAGGGGRRRASDTSPAPTYPGDTHTQTDDTTDEEEEEEEEEEDDDERGGSERSGLVVRIQHKSLPAPPRSIRLQHRPTASTLEGGSSMRGVGRGARHPSTNYVTLFPGQAPPPHPHSDDDTRSLPDLPSLTASLPALRTAPPRRRRPRQPGGMGAGRGGGVSWQEPRLTYRYYDFRRLTRPRRRRHKRRGKSRSPSRPRRPRPRRRPPSPPPVSPPRPRRMAAGGGFNASRMAGSGRGEVGPGQGAPRGVSRIDVNQLTIGGYRGDAAPRWQATPRPALPPAPPLLRRFLDPHAPLF</sequence>
<dbReference type="PANTHER" id="PTHR12756">
    <property type="entry name" value="CYTOSOLIC CARBOXYPEPTIDASE"/>
    <property type="match status" value="1"/>
</dbReference>
<evidence type="ECO:0000256" key="1">
    <source>
        <dbReference type="ARBA" id="ARBA00001947"/>
    </source>
</evidence>